<proteinExistence type="predicted"/>
<protein>
    <submittedName>
        <fullName evidence="2">Uncharacterized protein</fullName>
    </submittedName>
</protein>
<organism evidence="2 3">
    <name type="scientific">Lunatimonas lonarensis</name>
    <dbReference type="NCBI Taxonomy" id="1232681"/>
    <lineage>
        <taxon>Bacteria</taxon>
        <taxon>Pseudomonadati</taxon>
        <taxon>Bacteroidota</taxon>
        <taxon>Cytophagia</taxon>
        <taxon>Cytophagales</taxon>
        <taxon>Cyclobacteriaceae</taxon>
    </lineage>
</organism>
<name>R7ZNR9_9BACT</name>
<keyword evidence="3" id="KW-1185">Reference proteome</keyword>
<feature type="transmembrane region" description="Helical" evidence="1">
    <location>
        <begin position="6"/>
        <end position="26"/>
    </location>
</feature>
<keyword evidence="1" id="KW-0472">Membrane</keyword>
<evidence type="ECO:0000313" key="2">
    <source>
        <dbReference type="EMBL" id="EON75703.1"/>
    </source>
</evidence>
<evidence type="ECO:0000256" key="1">
    <source>
        <dbReference type="SAM" id="Phobius"/>
    </source>
</evidence>
<gene>
    <name evidence="2" type="ORF">ADIS_3853</name>
</gene>
<evidence type="ECO:0000313" key="3">
    <source>
        <dbReference type="Proteomes" id="UP000013909"/>
    </source>
</evidence>
<comment type="caution">
    <text evidence="2">The sequence shown here is derived from an EMBL/GenBank/DDBJ whole genome shotgun (WGS) entry which is preliminary data.</text>
</comment>
<keyword evidence="1" id="KW-0812">Transmembrane</keyword>
<accession>R7ZNR9</accession>
<keyword evidence="1" id="KW-1133">Transmembrane helix</keyword>
<dbReference type="EMBL" id="AQHR01000099">
    <property type="protein sequence ID" value="EON75703.1"/>
    <property type="molecule type" value="Genomic_DNA"/>
</dbReference>
<sequence length="189" mass="21900">MTPELVRLFKLFGAASLLLVLILSFFNERRADNRGDRGDSSISDASRIYFKNVRRAYYDLEIRNDAKMELYRLGNRVKDSTALALNSVLIINKVKDAAYLYLEPQGQLKEVNPLPIRWINAMGDTTEVSIIQGDRESHFYFVEKIFPHLGDKVKIEAHTCSDWVQILEREEELESLRITIADFFRLLGR</sequence>
<reference evidence="2 3" key="1">
    <citation type="submission" date="2013-02" db="EMBL/GenBank/DDBJ databases">
        <title>A novel strain isolated from Lonar lake, Maharashtra, India.</title>
        <authorList>
            <person name="Singh A."/>
        </authorList>
    </citation>
    <scope>NUCLEOTIDE SEQUENCE [LARGE SCALE GENOMIC DNA]</scope>
    <source>
        <strain evidence="2 3">AK24</strain>
    </source>
</reference>
<dbReference type="AlphaFoldDB" id="R7ZNR9"/>
<dbReference type="Proteomes" id="UP000013909">
    <property type="component" value="Unassembled WGS sequence"/>
</dbReference>
<dbReference type="STRING" id="1232681.ADIS_3853"/>